<dbReference type="Proteomes" id="UP000703893">
    <property type="component" value="Unassembled WGS sequence"/>
</dbReference>
<keyword evidence="2" id="KW-0067">ATP-binding</keyword>
<reference evidence="4 5" key="1">
    <citation type="submission" date="2019-03" db="EMBL/GenBank/DDBJ databases">
        <title>Lake Tanganyika Metagenome-Assembled Genomes (MAGs).</title>
        <authorList>
            <person name="Tran P."/>
        </authorList>
    </citation>
    <scope>NUCLEOTIDE SEQUENCE [LARGE SCALE GENOMIC DNA]</scope>
    <source>
        <strain evidence="4">K_DeepCast_65m_m2_236</strain>
    </source>
</reference>
<dbReference type="GO" id="GO:0005737">
    <property type="term" value="C:cytoplasm"/>
    <property type="evidence" value="ECO:0007669"/>
    <property type="project" value="TreeGrafter"/>
</dbReference>
<dbReference type="PANTHER" id="PTHR23305">
    <property type="entry name" value="OBG GTPASE FAMILY"/>
    <property type="match status" value="1"/>
</dbReference>
<sequence>SQIGNPPALPAECPVLSVCGKLEEELAQLSDDEAGELMSEYGIAESSLVRMIQTSYDLLGLMSFYTTGEDEVRAWTIRKLSPAVEAARTIHSDIARGFIRAEVVTYDDLIELKTFAKARDVGKLRLEGKEYVLQDGEIVHFRFNV</sequence>
<evidence type="ECO:0000259" key="3">
    <source>
        <dbReference type="PROSITE" id="PS51880"/>
    </source>
</evidence>
<proteinExistence type="predicted"/>
<protein>
    <submittedName>
        <fullName evidence="4">Redox-regulated ATPase YchF</fullName>
    </submittedName>
</protein>
<keyword evidence="1" id="KW-0547">Nucleotide-binding</keyword>
<dbReference type="PROSITE" id="PS51880">
    <property type="entry name" value="TGS"/>
    <property type="match status" value="1"/>
</dbReference>
<dbReference type="AlphaFoldDB" id="A0A937X5T3"/>
<dbReference type="InterPro" id="IPR004095">
    <property type="entry name" value="TGS"/>
</dbReference>
<feature type="domain" description="TGS" evidence="3">
    <location>
        <begin position="60"/>
        <end position="143"/>
    </location>
</feature>
<dbReference type="SUPFAM" id="SSF81271">
    <property type="entry name" value="TGS-like"/>
    <property type="match status" value="1"/>
</dbReference>
<dbReference type="GO" id="GO:0016887">
    <property type="term" value="F:ATP hydrolysis activity"/>
    <property type="evidence" value="ECO:0007669"/>
    <property type="project" value="TreeGrafter"/>
</dbReference>
<accession>A0A937X5T3</accession>
<dbReference type="Gene3D" id="3.10.20.30">
    <property type="match status" value="1"/>
</dbReference>
<evidence type="ECO:0000256" key="1">
    <source>
        <dbReference type="ARBA" id="ARBA00022741"/>
    </source>
</evidence>
<dbReference type="PANTHER" id="PTHR23305:SF18">
    <property type="entry name" value="OBG-TYPE G DOMAIN-CONTAINING PROTEIN"/>
    <property type="match status" value="1"/>
</dbReference>
<dbReference type="CDD" id="cd04867">
    <property type="entry name" value="TGS_YchF_OLA1"/>
    <property type="match status" value="1"/>
</dbReference>
<comment type="caution">
    <text evidence="4">The sequence shown here is derived from an EMBL/GenBank/DDBJ whole genome shotgun (WGS) entry which is preliminary data.</text>
</comment>
<dbReference type="InterPro" id="IPR013029">
    <property type="entry name" value="YchF_C"/>
</dbReference>
<feature type="non-terminal residue" evidence="4">
    <location>
        <position position="1"/>
    </location>
</feature>
<dbReference type="EMBL" id="VGJX01000132">
    <property type="protein sequence ID" value="MBM3274141.1"/>
    <property type="molecule type" value="Genomic_DNA"/>
</dbReference>
<evidence type="ECO:0000313" key="5">
    <source>
        <dbReference type="Proteomes" id="UP000703893"/>
    </source>
</evidence>
<dbReference type="GO" id="GO:0005524">
    <property type="term" value="F:ATP binding"/>
    <property type="evidence" value="ECO:0007669"/>
    <property type="project" value="UniProtKB-KW"/>
</dbReference>
<dbReference type="FunFam" id="3.10.20.30:FF:000001">
    <property type="entry name" value="Ribosome-binding ATPase YchF"/>
    <property type="match status" value="1"/>
</dbReference>
<dbReference type="InterPro" id="IPR012676">
    <property type="entry name" value="TGS-like"/>
</dbReference>
<organism evidence="4 5">
    <name type="scientific">Candidatus Tanganyikabacteria bacterium</name>
    <dbReference type="NCBI Taxonomy" id="2961651"/>
    <lineage>
        <taxon>Bacteria</taxon>
        <taxon>Bacillati</taxon>
        <taxon>Candidatus Sericytochromatia</taxon>
        <taxon>Candidatus Tanganyikabacteria</taxon>
    </lineage>
</organism>
<name>A0A937X5T3_9BACT</name>
<dbReference type="InterPro" id="IPR027417">
    <property type="entry name" value="P-loop_NTPase"/>
</dbReference>
<dbReference type="SUPFAM" id="SSF52540">
    <property type="entry name" value="P-loop containing nucleoside triphosphate hydrolases"/>
    <property type="match status" value="1"/>
</dbReference>
<evidence type="ECO:0000313" key="4">
    <source>
        <dbReference type="EMBL" id="MBM3274141.1"/>
    </source>
</evidence>
<gene>
    <name evidence="4" type="primary">ychF</name>
    <name evidence="4" type="ORF">FJZ00_03245</name>
</gene>
<evidence type="ECO:0000256" key="2">
    <source>
        <dbReference type="ARBA" id="ARBA00022840"/>
    </source>
</evidence>
<dbReference type="InterPro" id="IPR012675">
    <property type="entry name" value="Beta-grasp_dom_sf"/>
</dbReference>
<dbReference type="Pfam" id="PF06071">
    <property type="entry name" value="YchF-GTPase_C"/>
    <property type="match status" value="1"/>
</dbReference>